<dbReference type="EMBL" id="CM046397">
    <property type="protein sequence ID" value="KAI8535486.1"/>
    <property type="molecule type" value="Genomic_DNA"/>
</dbReference>
<reference evidence="1" key="1">
    <citation type="submission" date="2022-02" db="EMBL/GenBank/DDBJ databases">
        <title>Plant Genome Project.</title>
        <authorList>
            <person name="Zhang R.-G."/>
        </authorList>
    </citation>
    <scope>NUCLEOTIDE SEQUENCE</scope>
    <source>
        <strain evidence="1">AT1</strain>
    </source>
</reference>
<gene>
    <name evidence="1" type="ORF">RHMOL_Rhmol10G0178300</name>
</gene>
<protein>
    <submittedName>
        <fullName evidence="1">Uncharacterized protein</fullName>
    </submittedName>
</protein>
<proteinExistence type="predicted"/>
<accession>A0ACC0M3Y7</accession>
<evidence type="ECO:0000313" key="2">
    <source>
        <dbReference type="Proteomes" id="UP001062846"/>
    </source>
</evidence>
<name>A0ACC0M3Y7_RHOML</name>
<sequence length="331" mass="37106">MATPPSDVVGSSSHPPYRCEYPSSDEEAIEEPGLFDVATYVLLSRRLGYGGFLQCHPPVGGPEAEVPPLQSCGHVDISWLSKTFKMIDILTQHLEVVMDFDWGASGLATLYGNLGACSWDKSPILGGHYRVLEVWFDPWGGVLEDAPLARSRVLDRTRSLLEGPFCRAWYIGDRVASQWHPRAKTFQFVPPPPPPASMRSTSLISKEDLKNARIRDWAGLLLQAGDYMEYYHLFLASAVAAPPVAPVWPRAPSFVSFHSDDGEEERLALIPCTTQLYMLPAEFNSWKQNKCRRCQLLRVLESVRAGVPELVMRMLELMIEMPEVKDRGLVF</sequence>
<organism evidence="1 2">
    <name type="scientific">Rhododendron molle</name>
    <name type="common">Chinese azalea</name>
    <name type="synonym">Azalea mollis</name>
    <dbReference type="NCBI Taxonomy" id="49168"/>
    <lineage>
        <taxon>Eukaryota</taxon>
        <taxon>Viridiplantae</taxon>
        <taxon>Streptophyta</taxon>
        <taxon>Embryophyta</taxon>
        <taxon>Tracheophyta</taxon>
        <taxon>Spermatophyta</taxon>
        <taxon>Magnoliopsida</taxon>
        <taxon>eudicotyledons</taxon>
        <taxon>Gunneridae</taxon>
        <taxon>Pentapetalae</taxon>
        <taxon>asterids</taxon>
        <taxon>Ericales</taxon>
        <taxon>Ericaceae</taxon>
        <taxon>Ericoideae</taxon>
        <taxon>Rhodoreae</taxon>
        <taxon>Rhododendron</taxon>
    </lineage>
</organism>
<keyword evidence="2" id="KW-1185">Reference proteome</keyword>
<comment type="caution">
    <text evidence="1">The sequence shown here is derived from an EMBL/GenBank/DDBJ whole genome shotgun (WGS) entry which is preliminary data.</text>
</comment>
<evidence type="ECO:0000313" key="1">
    <source>
        <dbReference type="EMBL" id="KAI8535486.1"/>
    </source>
</evidence>
<dbReference type="Proteomes" id="UP001062846">
    <property type="component" value="Chromosome 10"/>
</dbReference>